<comment type="caution">
    <text evidence="2">The sequence shown here is derived from an EMBL/GenBank/DDBJ whole genome shotgun (WGS) entry which is preliminary data.</text>
</comment>
<dbReference type="Pfam" id="PF04014">
    <property type="entry name" value="MazE_antitoxin"/>
    <property type="match status" value="1"/>
</dbReference>
<organism evidence="2 3">
    <name type="scientific">Cohnella terricola</name>
    <dbReference type="NCBI Taxonomy" id="1289167"/>
    <lineage>
        <taxon>Bacteria</taxon>
        <taxon>Bacillati</taxon>
        <taxon>Bacillota</taxon>
        <taxon>Bacilli</taxon>
        <taxon>Bacillales</taxon>
        <taxon>Paenibacillaceae</taxon>
        <taxon>Cohnella</taxon>
    </lineage>
</organism>
<reference evidence="2 3" key="1">
    <citation type="submission" date="2019-07" db="EMBL/GenBank/DDBJ databases">
        <authorList>
            <person name="Kim J."/>
        </authorList>
    </citation>
    <scope>NUCLEOTIDE SEQUENCE [LARGE SCALE GENOMIC DNA]</scope>
    <source>
        <strain evidence="2 3">G13</strain>
    </source>
</reference>
<dbReference type="Gene3D" id="2.10.260.10">
    <property type="match status" value="1"/>
</dbReference>
<dbReference type="GO" id="GO:0003677">
    <property type="term" value="F:DNA binding"/>
    <property type="evidence" value="ECO:0007669"/>
    <property type="project" value="UniProtKB-KW"/>
</dbReference>
<dbReference type="RefSeq" id="WP_144706536.1">
    <property type="nucleotide sequence ID" value="NZ_VNJJ01000018.1"/>
</dbReference>
<dbReference type="EMBL" id="VNJJ01000018">
    <property type="protein sequence ID" value="TVX96087.1"/>
    <property type="molecule type" value="Genomic_DNA"/>
</dbReference>
<sequence>MEPREIKPSNKGVEQMTVLDAPIGRGTLGKWGNSVGIRIPSEVLKVAHLAEGTTLDFYLSTDGAIVLRPKRESGLSEQERLRALYLELAAQVTPDMEGHEEDWEPMGDEIFE</sequence>
<protein>
    <submittedName>
        <fullName evidence="2">AbrB/MazE/SpoVT family DNA-binding domain-containing protein</fullName>
    </submittedName>
</protein>
<dbReference type="SUPFAM" id="SSF89447">
    <property type="entry name" value="AbrB/MazE/MraZ-like"/>
    <property type="match status" value="1"/>
</dbReference>
<keyword evidence="2" id="KW-0238">DNA-binding</keyword>
<evidence type="ECO:0000313" key="3">
    <source>
        <dbReference type="Proteomes" id="UP000316330"/>
    </source>
</evidence>
<name>A0A559J8B2_9BACL</name>
<gene>
    <name evidence="2" type="ORF">FPZ45_21920</name>
</gene>
<dbReference type="InterPro" id="IPR007159">
    <property type="entry name" value="SpoVT-AbrB_dom"/>
</dbReference>
<proteinExistence type="predicted"/>
<accession>A0A559J8B2</accession>
<evidence type="ECO:0000259" key="1">
    <source>
        <dbReference type="SMART" id="SM00966"/>
    </source>
</evidence>
<dbReference type="OrthoDB" id="9795766at2"/>
<keyword evidence="3" id="KW-1185">Reference proteome</keyword>
<dbReference type="AlphaFoldDB" id="A0A559J8B2"/>
<dbReference type="InterPro" id="IPR037914">
    <property type="entry name" value="SpoVT-AbrB_sf"/>
</dbReference>
<feature type="domain" description="SpoVT-AbrB" evidence="1">
    <location>
        <begin position="29"/>
        <end position="75"/>
    </location>
</feature>
<dbReference type="SMART" id="SM00966">
    <property type="entry name" value="SpoVT_AbrB"/>
    <property type="match status" value="1"/>
</dbReference>
<evidence type="ECO:0000313" key="2">
    <source>
        <dbReference type="EMBL" id="TVX96087.1"/>
    </source>
</evidence>
<dbReference type="Proteomes" id="UP000316330">
    <property type="component" value="Unassembled WGS sequence"/>
</dbReference>